<evidence type="ECO:0000313" key="3">
    <source>
        <dbReference type="EMBL" id="KAA0032212.1"/>
    </source>
</evidence>
<dbReference type="EMBL" id="SSTE01021801">
    <property type="protein sequence ID" value="KAA0032212.1"/>
    <property type="molecule type" value="Genomic_DNA"/>
</dbReference>
<dbReference type="InterPro" id="IPR013103">
    <property type="entry name" value="RVT_2"/>
</dbReference>
<dbReference type="PANTHER" id="PTHR11439">
    <property type="entry name" value="GAG-POL-RELATED RETROTRANSPOSON"/>
    <property type="match status" value="1"/>
</dbReference>
<dbReference type="PANTHER" id="PTHR11439:SF483">
    <property type="entry name" value="PEPTIDE SYNTHASE GLIP-LIKE, PUTATIVE (AFU_ORTHOLOGUE AFUA_3G12920)-RELATED"/>
    <property type="match status" value="1"/>
</dbReference>
<gene>
    <name evidence="3" type="ORF">E6C27_scaffold219G00240</name>
</gene>
<dbReference type="Proteomes" id="UP000321393">
    <property type="component" value="Unassembled WGS sequence"/>
</dbReference>
<protein>
    <submittedName>
        <fullName evidence="3">Gag-pol polyprotein</fullName>
    </submittedName>
</protein>
<evidence type="ECO:0000256" key="1">
    <source>
        <dbReference type="SAM" id="MobiDB-lite"/>
    </source>
</evidence>
<evidence type="ECO:0000259" key="2">
    <source>
        <dbReference type="Pfam" id="PF07727"/>
    </source>
</evidence>
<evidence type="ECO:0000313" key="4">
    <source>
        <dbReference type="Proteomes" id="UP000321393"/>
    </source>
</evidence>
<feature type="region of interest" description="Disordered" evidence="1">
    <location>
        <begin position="460"/>
        <end position="519"/>
    </location>
</feature>
<dbReference type="STRING" id="1194695.A0A5A7SMF2"/>
<dbReference type="AlphaFoldDB" id="A0A5A7SMF2"/>
<comment type="caution">
    <text evidence="3">The sequence shown here is derived from an EMBL/GenBank/DDBJ whole genome shotgun (WGS) entry which is preliminary data.</text>
</comment>
<proteinExistence type="predicted"/>
<name>A0A5A7SMF2_CUCMM</name>
<accession>A0A5A7SMF2</accession>
<feature type="domain" description="Reverse transcriptase Ty1/copia-type" evidence="2">
    <location>
        <begin position="134"/>
        <end position="217"/>
    </location>
</feature>
<reference evidence="3 4" key="1">
    <citation type="submission" date="2019-08" db="EMBL/GenBank/DDBJ databases">
        <title>Draft genome sequences of two oriental melons (Cucumis melo L. var makuwa).</title>
        <authorList>
            <person name="Kwon S.-Y."/>
        </authorList>
    </citation>
    <scope>NUCLEOTIDE SEQUENCE [LARGE SCALE GENOMIC DNA]</scope>
    <source>
        <strain evidence="4">cv. SW 3</strain>
        <tissue evidence="3">Leaf</tissue>
    </source>
</reference>
<sequence length="789" mass="87567">MQEELLQFKHNNVWTLVPKLDEVNVIRTKWIFKNKTDESGNVTKNKARLVAQGYAQVEGIDFDETFAPVARLEAICLLLEISCIRKFKLYQMDVKSAFLNGYLNEEVFVAQPKGFVDSEFPQHVYKLNKALTSSELIVAQIYVDDIIFGEFPKALVDNFINIMKSDFEMSMVEELSCFLSLQIKQRSEGIFISQEKYAKNVVKKFGLDQCQHKRTPAATHVKVTKDVNGTVVDHKLYRSMVGSLLYLTASRLDIAYAVGICARFQSYPRSSSLTVVKRILKYVHGMSDFGICILLTQPLPWLDIVMLIRLVLQMIGKALLEGSYMTQPFEDAPEVRIWSPSKRQVKSVPVVSESFVPASSVAHAPRVPATNVSDMDSNDWDDVPLAQLLKKTLIPDVSNKLHVNPPSSFHSQESLSTKGVFIPTLGIPSASNVQPGLSAHSPPASPTLFSSVDAHQSISDAVPGDISDAPAQVPLNGDDNPVVPPASTDIPAASKPVEKKAQQKRRNITTKTDRKKIPPNIPSVPIDGISFHHEESVQRWNPDYQTVHIRRFKFVISPTVINGFLGNVIEVDCSPSSPFTDVLISVLSGGTLSTWPINGILAVAFNIKYAILHKIGIANCVSVALGAFLYQICNVDKVDTGAFIYNQLLRHVGSFGVKILITLPQLFSNLLLHLNGVVLTAADTPRPDPKILALSYRLFQGSNVLDIDHDVHPSRGPRVFGTSNWDEFAEGFFVDRELTAHIVNALTVESRALTNSINQLSERRFEIDALIQHLKTFAPSTSRRESTID</sequence>
<feature type="domain" description="Reverse transcriptase Ty1/copia-type" evidence="2">
    <location>
        <begin position="11"/>
        <end position="131"/>
    </location>
</feature>
<dbReference type="Pfam" id="PF07727">
    <property type="entry name" value="RVT_2"/>
    <property type="match status" value="2"/>
</dbReference>
<organism evidence="3 4">
    <name type="scientific">Cucumis melo var. makuwa</name>
    <name type="common">Oriental melon</name>
    <dbReference type="NCBI Taxonomy" id="1194695"/>
    <lineage>
        <taxon>Eukaryota</taxon>
        <taxon>Viridiplantae</taxon>
        <taxon>Streptophyta</taxon>
        <taxon>Embryophyta</taxon>
        <taxon>Tracheophyta</taxon>
        <taxon>Spermatophyta</taxon>
        <taxon>Magnoliopsida</taxon>
        <taxon>eudicotyledons</taxon>
        <taxon>Gunneridae</taxon>
        <taxon>Pentapetalae</taxon>
        <taxon>rosids</taxon>
        <taxon>fabids</taxon>
        <taxon>Cucurbitales</taxon>
        <taxon>Cucurbitaceae</taxon>
        <taxon>Benincaseae</taxon>
        <taxon>Cucumis</taxon>
    </lineage>
</organism>